<evidence type="ECO:0000256" key="1">
    <source>
        <dbReference type="SAM" id="MobiDB-lite"/>
    </source>
</evidence>
<organism evidence="2">
    <name type="scientific">Arundo donax</name>
    <name type="common">Giant reed</name>
    <name type="synonym">Donax arundinaceus</name>
    <dbReference type="NCBI Taxonomy" id="35708"/>
    <lineage>
        <taxon>Eukaryota</taxon>
        <taxon>Viridiplantae</taxon>
        <taxon>Streptophyta</taxon>
        <taxon>Embryophyta</taxon>
        <taxon>Tracheophyta</taxon>
        <taxon>Spermatophyta</taxon>
        <taxon>Magnoliopsida</taxon>
        <taxon>Liliopsida</taxon>
        <taxon>Poales</taxon>
        <taxon>Poaceae</taxon>
        <taxon>PACMAD clade</taxon>
        <taxon>Arundinoideae</taxon>
        <taxon>Arundineae</taxon>
        <taxon>Arundo</taxon>
    </lineage>
</organism>
<reference evidence="2" key="1">
    <citation type="submission" date="2014-09" db="EMBL/GenBank/DDBJ databases">
        <authorList>
            <person name="Magalhaes I.L.F."/>
            <person name="Oliveira U."/>
            <person name="Santos F.R."/>
            <person name="Vidigal T.H.D.A."/>
            <person name="Brescovit A.D."/>
            <person name="Santos A.J."/>
        </authorList>
    </citation>
    <scope>NUCLEOTIDE SEQUENCE</scope>
    <source>
        <tissue evidence="2">Shoot tissue taken approximately 20 cm above the soil surface</tissue>
    </source>
</reference>
<evidence type="ECO:0000313" key="2">
    <source>
        <dbReference type="EMBL" id="JAD92425.1"/>
    </source>
</evidence>
<feature type="compositionally biased region" description="Pro residues" evidence="1">
    <location>
        <begin position="27"/>
        <end position="38"/>
    </location>
</feature>
<dbReference type="AlphaFoldDB" id="A0A0A9E3E0"/>
<reference evidence="2" key="2">
    <citation type="journal article" date="2015" name="Data Brief">
        <title>Shoot transcriptome of the giant reed, Arundo donax.</title>
        <authorList>
            <person name="Barrero R.A."/>
            <person name="Guerrero F.D."/>
            <person name="Moolhuijzen P."/>
            <person name="Goolsby J.A."/>
            <person name="Tidwell J."/>
            <person name="Bellgard S.E."/>
            <person name="Bellgard M.I."/>
        </authorList>
    </citation>
    <scope>NUCLEOTIDE SEQUENCE</scope>
    <source>
        <tissue evidence="2">Shoot tissue taken approximately 20 cm above the soil surface</tissue>
    </source>
</reference>
<dbReference type="EMBL" id="GBRH01205470">
    <property type="protein sequence ID" value="JAD92425.1"/>
    <property type="molecule type" value="Transcribed_RNA"/>
</dbReference>
<feature type="region of interest" description="Disordered" evidence="1">
    <location>
        <begin position="24"/>
        <end position="51"/>
    </location>
</feature>
<sequence length="94" mass="9587">MLEKSGNGKLPQNGVPLPPWLFWVEAAPPPSGAPPEPKTSPDRAADAATPLTSSAAEPFLSRAVAAAFRSFAATAFRSRAAAASSSSHVATASR</sequence>
<protein>
    <submittedName>
        <fullName evidence="2">Uncharacterized protein</fullName>
    </submittedName>
</protein>
<proteinExistence type="predicted"/>
<name>A0A0A9E3E0_ARUDO</name>
<accession>A0A0A9E3E0</accession>